<evidence type="ECO:0000313" key="1">
    <source>
        <dbReference type="EMBL" id="CAI9598668.1"/>
    </source>
</evidence>
<keyword evidence="2" id="KW-1185">Reference proteome</keyword>
<reference evidence="1" key="1">
    <citation type="submission" date="2023-05" db="EMBL/GenBank/DDBJ databases">
        <authorList>
            <person name="Stuckert A."/>
        </authorList>
    </citation>
    <scope>NUCLEOTIDE SEQUENCE</scope>
</reference>
<gene>
    <name evidence="1" type="ORF">SPARVUS_LOCUS12425911</name>
</gene>
<organism evidence="1 2">
    <name type="scientific">Staurois parvus</name>
    <dbReference type="NCBI Taxonomy" id="386267"/>
    <lineage>
        <taxon>Eukaryota</taxon>
        <taxon>Metazoa</taxon>
        <taxon>Chordata</taxon>
        <taxon>Craniata</taxon>
        <taxon>Vertebrata</taxon>
        <taxon>Euteleostomi</taxon>
        <taxon>Amphibia</taxon>
        <taxon>Batrachia</taxon>
        <taxon>Anura</taxon>
        <taxon>Neobatrachia</taxon>
        <taxon>Ranoidea</taxon>
        <taxon>Ranidae</taxon>
        <taxon>Staurois</taxon>
    </lineage>
</organism>
<comment type="caution">
    <text evidence="1">The sequence shown here is derived from an EMBL/GenBank/DDBJ whole genome shotgun (WGS) entry which is preliminary data.</text>
</comment>
<sequence length="51" mass="5624">MLTPTPSRSRGRPSPPWMSAMLSNRNALFMDSEAKSGYQSTLSWSCDSAQT</sequence>
<accession>A0ABN9FTI8</accession>
<protein>
    <submittedName>
        <fullName evidence="1">Uncharacterized protein</fullName>
    </submittedName>
</protein>
<dbReference type="Proteomes" id="UP001162483">
    <property type="component" value="Unassembled WGS sequence"/>
</dbReference>
<evidence type="ECO:0000313" key="2">
    <source>
        <dbReference type="Proteomes" id="UP001162483"/>
    </source>
</evidence>
<proteinExistence type="predicted"/>
<name>A0ABN9FTI8_9NEOB</name>
<dbReference type="EMBL" id="CATNWA010017186">
    <property type="protein sequence ID" value="CAI9598668.1"/>
    <property type="molecule type" value="Genomic_DNA"/>
</dbReference>